<dbReference type="PANTHER" id="PTHR10151">
    <property type="entry name" value="ECTONUCLEOTIDE PYROPHOSPHATASE/PHOSPHODIESTERASE"/>
    <property type="match status" value="1"/>
</dbReference>
<organism evidence="2 3">
    <name type="scientific">Cellulomonas cellasea</name>
    <dbReference type="NCBI Taxonomy" id="43670"/>
    <lineage>
        <taxon>Bacteria</taxon>
        <taxon>Bacillati</taxon>
        <taxon>Actinomycetota</taxon>
        <taxon>Actinomycetes</taxon>
        <taxon>Micrococcales</taxon>
        <taxon>Cellulomonadaceae</taxon>
        <taxon>Cellulomonas</taxon>
    </lineage>
</organism>
<reference evidence="2" key="1">
    <citation type="submission" date="2019-06" db="EMBL/GenBank/DDBJ databases">
        <title>Whole genome shotgun sequence of Cellulomonas cellasea NBRC 3753.</title>
        <authorList>
            <person name="Hosoyama A."/>
            <person name="Uohara A."/>
            <person name="Ohji S."/>
            <person name="Ichikawa N."/>
        </authorList>
    </citation>
    <scope>NUCLEOTIDE SEQUENCE [LARGE SCALE GENOMIC DNA]</scope>
    <source>
        <strain evidence="2">NBRC 3753</strain>
    </source>
</reference>
<dbReference type="RefSeq" id="WP_141372651.1">
    <property type="nucleotide sequence ID" value="NZ_BJLR01000029.1"/>
</dbReference>
<protein>
    <submittedName>
        <fullName evidence="2">Nucleotide pyrophosphatase</fullName>
    </submittedName>
</protein>
<dbReference type="SUPFAM" id="SSF53649">
    <property type="entry name" value="Alkaline phosphatase-like"/>
    <property type="match status" value="1"/>
</dbReference>
<dbReference type="PANTHER" id="PTHR10151:SF120">
    <property type="entry name" value="BIS(5'-ADENOSYL)-TRIPHOSPHATASE"/>
    <property type="match status" value="1"/>
</dbReference>
<keyword evidence="3" id="KW-1185">Reference proteome</keyword>
<gene>
    <name evidence="2" type="ORF">CCE01nite_30530</name>
</gene>
<name>A0A4Y3L073_9CELL</name>
<dbReference type="InterPro" id="IPR017850">
    <property type="entry name" value="Alkaline_phosphatase_core_sf"/>
</dbReference>
<dbReference type="AlphaFoldDB" id="A0A4Y3L073"/>
<comment type="caution">
    <text evidence="2">The sequence shown here is derived from an EMBL/GenBank/DDBJ whole genome shotgun (WGS) entry which is preliminary data.</text>
</comment>
<evidence type="ECO:0000313" key="3">
    <source>
        <dbReference type="Proteomes" id="UP000317046"/>
    </source>
</evidence>
<feature type="compositionally biased region" description="Polar residues" evidence="1">
    <location>
        <begin position="1"/>
        <end position="10"/>
    </location>
</feature>
<sequence length="424" mass="43122">MTEPSSSPLTGATPADAPAPDARVDPAAEVGAALSTAGLLAPAFPGRHLGAVLPAVAAAIGARGVRGSADARGRLGLPGARRACVVLVDGLGRNNLSERAGHAPFLRSLLQGSPALRSGFPSTTAASIASFGTGTPPGRHGLVGYSVRVPATGALANMVSWNDGVDPHAWQREPTVFEQLGDAGIPVTSVGPARFAGSGLTEAALRGARYVGAESLPDRVDAAASELAGTSLVYLYWGDLDKAGHHHGWGSSQWGDELSAVDSELARLARSLPRGTSLYVTADHGMVDVDPARRWDVAATPALADGVVVVAGEPRALHLHVTQPGEDVGPDEVAVRARGVAARWRETLGPAAVVVTGADAIAAGWFGDVAAHVRPLIGDVVVAMAGRATVVDSRTQSPGSLELVGVHGSLTPHEVVVPFLAVHA</sequence>
<dbReference type="Gene3D" id="3.40.720.10">
    <property type="entry name" value="Alkaline Phosphatase, subunit A"/>
    <property type="match status" value="1"/>
</dbReference>
<dbReference type="Proteomes" id="UP000317046">
    <property type="component" value="Unassembled WGS sequence"/>
</dbReference>
<accession>A0A4Y3L073</accession>
<dbReference type="InterPro" id="IPR002591">
    <property type="entry name" value="Phosphodiest/P_Trfase"/>
</dbReference>
<dbReference type="GO" id="GO:0016787">
    <property type="term" value="F:hydrolase activity"/>
    <property type="evidence" value="ECO:0007669"/>
    <property type="project" value="UniProtKB-ARBA"/>
</dbReference>
<evidence type="ECO:0000313" key="2">
    <source>
        <dbReference type="EMBL" id="GEA89104.1"/>
    </source>
</evidence>
<feature type="region of interest" description="Disordered" evidence="1">
    <location>
        <begin position="1"/>
        <end position="24"/>
    </location>
</feature>
<evidence type="ECO:0000256" key="1">
    <source>
        <dbReference type="SAM" id="MobiDB-lite"/>
    </source>
</evidence>
<proteinExistence type="predicted"/>
<feature type="compositionally biased region" description="Low complexity" evidence="1">
    <location>
        <begin position="12"/>
        <end position="24"/>
    </location>
</feature>
<dbReference type="EMBL" id="BJLR01000029">
    <property type="protein sequence ID" value="GEA89104.1"/>
    <property type="molecule type" value="Genomic_DNA"/>
</dbReference>
<dbReference type="Pfam" id="PF01663">
    <property type="entry name" value="Phosphodiest"/>
    <property type="match status" value="1"/>
</dbReference>